<proteinExistence type="predicted"/>
<accession>A0A7I8J265</accession>
<dbReference type="GO" id="GO:0016829">
    <property type="term" value="F:lyase activity"/>
    <property type="evidence" value="ECO:0007669"/>
    <property type="project" value="UniProtKB-KW"/>
</dbReference>
<organism evidence="3">
    <name type="scientific">Spirodela intermedia</name>
    <name type="common">Intermediate duckweed</name>
    <dbReference type="NCBI Taxonomy" id="51605"/>
    <lineage>
        <taxon>Eukaryota</taxon>
        <taxon>Viridiplantae</taxon>
        <taxon>Streptophyta</taxon>
        <taxon>Embryophyta</taxon>
        <taxon>Tracheophyta</taxon>
        <taxon>Spermatophyta</taxon>
        <taxon>Magnoliopsida</taxon>
        <taxon>Liliopsida</taxon>
        <taxon>Araceae</taxon>
        <taxon>Lemnoideae</taxon>
        <taxon>Spirodela</taxon>
    </lineage>
</organism>
<dbReference type="EMBL" id="LR743595">
    <property type="protein sequence ID" value="CAA2624898.1"/>
    <property type="molecule type" value="Genomic_DNA"/>
</dbReference>
<gene>
    <name evidence="3" type="ORF">SI7747_08010704</name>
    <name evidence="4" type="ORF">SI8410_08011561</name>
</gene>
<dbReference type="Pfam" id="PF01903">
    <property type="entry name" value="CbiX"/>
    <property type="match status" value="1"/>
</dbReference>
<evidence type="ECO:0000256" key="1">
    <source>
        <dbReference type="ARBA" id="ARBA00022723"/>
    </source>
</evidence>
<evidence type="ECO:0000256" key="2">
    <source>
        <dbReference type="ARBA" id="ARBA00023239"/>
    </source>
</evidence>
<name>A0A7I8J265_SPIIN</name>
<dbReference type="Proteomes" id="UP000663760">
    <property type="component" value="Chromosome 8"/>
</dbReference>
<evidence type="ECO:0000313" key="3">
    <source>
        <dbReference type="EMBL" id="CAA2624898.1"/>
    </source>
</evidence>
<protein>
    <submittedName>
        <fullName evidence="3">Uncharacterized protein</fullName>
    </submittedName>
</protein>
<dbReference type="OrthoDB" id="3543at2759"/>
<keyword evidence="1" id="KW-0479">Metal-binding</keyword>
<sequence length="213" mass="23395">MFTNFFMRLVNSFPGQVALGEKKSVRTATPWVFPKSVKLHGNSSKTMSVSSTSCLSLRNEGSGGVKCLVGDRDGVIVVDHGSRRQESNLMLNEFVKMFRSRTGYQIVEPAHMELAEPSIADAFRLCVNQGANRIIVSPLFLFPGRHWSQDIPSIAAEAAKEHPGISYIVSAPLGLHELLVDVMKERIDHCLLQASGEASECAICAGTNKCRFR</sequence>
<keyword evidence="2" id="KW-0456">Lyase</keyword>
<keyword evidence="5" id="KW-1185">Reference proteome</keyword>
<reference evidence="3" key="1">
    <citation type="submission" date="2019-12" db="EMBL/GenBank/DDBJ databases">
        <authorList>
            <person name="Scholz U."/>
            <person name="Mascher M."/>
            <person name="Fiebig A."/>
        </authorList>
    </citation>
    <scope>NUCLEOTIDE SEQUENCE</scope>
</reference>
<dbReference type="EMBL" id="LR746271">
    <property type="protein sequence ID" value="CAA7400883.1"/>
    <property type="molecule type" value="Genomic_DNA"/>
</dbReference>
<dbReference type="Gene3D" id="3.40.50.1400">
    <property type="match status" value="1"/>
</dbReference>
<dbReference type="PANTHER" id="PTHR33542:SF3">
    <property type="entry name" value="SIROHYDROCHLORIN FERROCHELATASE, CHLOROPLASTIC"/>
    <property type="match status" value="1"/>
</dbReference>
<dbReference type="AlphaFoldDB" id="A0A7I8J265"/>
<dbReference type="GO" id="GO:0046872">
    <property type="term" value="F:metal ion binding"/>
    <property type="evidence" value="ECO:0007669"/>
    <property type="project" value="UniProtKB-KW"/>
</dbReference>
<evidence type="ECO:0000313" key="5">
    <source>
        <dbReference type="Proteomes" id="UP000663760"/>
    </source>
</evidence>
<dbReference type="SUPFAM" id="SSF53800">
    <property type="entry name" value="Chelatase"/>
    <property type="match status" value="1"/>
</dbReference>
<dbReference type="PANTHER" id="PTHR33542">
    <property type="entry name" value="SIROHYDROCHLORIN FERROCHELATASE, CHLOROPLASTIC"/>
    <property type="match status" value="1"/>
</dbReference>
<dbReference type="InterPro" id="IPR050963">
    <property type="entry name" value="Sirohydro_Cobaltochel/CbiX"/>
</dbReference>
<dbReference type="InterPro" id="IPR002762">
    <property type="entry name" value="CbiX-like"/>
</dbReference>
<dbReference type="CDD" id="cd03416">
    <property type="entry name" value="CbiX_SirB_N"/>
    <property type="match status" value="1"/>
</dbReference>
<evidence type="ECO:0000313" key="4">
    <source>
        <dbReference type="EMBL" id="CAA7400883.1"/>
    </source>
</evidence>